<feature type="signal peptide" evidence="1">
    <location>
        <begin position="1"/>
        <end position="32"/>
    </location>
</feature>
<evidence type="ECO:0000256" key="1">
    <source>
        <dbReference type="SAM" id="SignalP"/>
    </source>
</evidence>
<keyword evidence="1" id="KW-0732">Signal</keyword>
<dbReference type="EMBL" id="GFTR01000743">
    <property type="protein sequence ID" value="JAW15683.1"/>
    <property type="molecule type" value="Transcribed_RNA"/>
</dbReference>
<feature type="chain" id="PRO_5012556154" evidence="1">
    <location>
        <begin position="33"/>
        <end position="78"/>
    </location>
</feature>
<accession>A0A224Y4Q5</accession>
<protein>
    <submittedName>
        <fullName evidence="2">Putative secreted protein</fullName>
    </submittedName>
</protein>
<evidence type="ECO:0000313" key="2">
    <source>
        <dbReference type="EMBL" id="JAW15683.1"/>
    </source>
</evidence>
<dbReference type="AlphaFoldDB" id="A0A224Y4Q5"/>
<proteinExistence type="predicted"/>
<reference evidence="2" key="1">
    <citation type="journal article" date="2018" name="PLoS Negl. Trop. Dis.">
        <title>An insight into the salivary gland and fat body transcriptome of Panstrongylus lignarius (Hemiptera: Heteroptera), the main vector of Chagas disease in Peru.</title>
        <authorList>
            <person name="Nevoa J.C."/>
            <person name="Mendes M.T."/>
            <person name="da Silva M.V."/>
            <person name="Soares S.C."/>
            <person name="Oliveira C.J.F."/>
            <person name="Ribeiro J.M.C."/>
        </authorList>
    </citation>
    <scope>NUCLEOTIDE SEQUENCE</scope>
</reference>
<name>A0A224Y4Q5_9HEMI</name>
<organism evidence="2">
    <name type="scientific">Panstrongylus lignarius</name>
    <dbReference type="NCBI Taxonomy" id="156445"/>
    <lineage>
        <taxon>Eukaryota</taxon>
        <taxon>Metazoa</taxon>
        <taxon>Ecdysozoa</taxon>
        <taxon>Arthropoda</taxon>
        <taxon>Hexapoda</taxon>
        <taxon>Insecta</taxon>
        <taxon>Pterygota</taxon>
        <taxon>Neoptera</taxon>
        <taxon>Paraneoptera</taxon>
        <taxon>Hemiptera</taxon>
        <taxon>Heteroptera</taxon>
        <taxon>Panheteroptera</taxon>
        <taxon>Cimicomorpha</taxon>
        <taxon>Reduviidae</taxon>
        <taxon>Triatominae</taxon>
        <taxon>Panstrongylus</taxon>
    </lineage>
</organism>
<sequence length="78" mass="8299">MTPSTHAAPAISARISSILFALFILMPPLSNVTPLPTRTIGCPNPHVYLSSKNLSGSHEPLATERNAPMFLCKAHSSS</sequence>